<keyword evidence="2 6" id="KW-0489">Methyltransferase</keyword>
<reference evidence="9 10" key="1">
    <citation type="submission" date="2024-06" db="EMBL/GenBank/DDBJ databases">
        <title>The Natural Products Discovery Center: Release of the First 8490 Sequenced Strains for Exploring Actinobacteria Biosynthetic Diversity.</title>
        <authorList>
            <person name="Kalkreuter E."/>
            <person name="Kautsar S.A."/>
            <person name="Yang D."/>
            <person name="Bader C.D."/>
            <person name="Teijaro C.N."/>
            <person name="Fluegel L."/>
            <person name="Davis C.M."/>
            <person name="Simpson J.R."/>
            <person name="Lauterbach L."/>
            <person name="Steele A.D."/>
            <person name="Gui C."/>
            <person name="Meng S."/>
            <person name="Li G."/>
            <person name="Viehrig K."/>
            <person name="Ye F."/>
            <person name="Su P."/>
            <person name="Kiefer A.F."/>
            <person name="Nichols A."/>
            <person name="Cepeda A.J."/>
            <person name="Yan W."/>
            <person name="Fan B."/>
            <person name="Jiang Y."/>
            <person name="Adhikari A."/>
            <person name="Zheng C.-J."/>
            <person name="Schuster L."/>
            <person name="Cowan T.M."/>
            <person name="Smanski M.J."/>
            <person name="Chevrette M.G."/>
            <person name="De Carvalho L.P.S."/>
            <person name="Shen B."/>
        </authorList>
    </citation>
    <scope>NUCLEOTIDE SEQUENCE [LARGE SCALE GENOMIC DNA]</scope>
    <source>
        <strain evidence="9 10">NPDC052347</strain>
    </source>
</reference>
<feature type="binding site" evidence="6">
    <location>
        <position position="315"/>
    </location>
    <ligand>
        <name>S-adenosyl-L-methionine</name>
        <dbReference type="ChEBI" id="CHEBI:59789"/>
    </ligand>
</feature>
<dbReference type="PANTHER" id="PTHR22807:SF53">
    <property type="entry name" value="RIBOSOMAL RNA SMALL SUBUNIT METHYLTRANSFERASE B-RELATED"/>
    <property type="match status" value="1"/>
</dbReference>
<protein>
    <submittedName>
        <fullName evidence="9">Transcription antitermination factor NusB</fullName>
    </submittedName>
</protein>
<dbReference type="RefSeq" id="WP_109278809.1">
    <property type="nucleotide sequence ID" value="NZ_JBFAUK010000030.1"/>
</dbReference>
<accession>A0ABV3K5E6</accession>
<evidence type="ECO:0000256" key="2">
    <source>
        <dbReference type="ARBA" id="ARBA00022603"/>
    </source>
</evidence>
<dbReference type="Proteomes" id="UP001552594">
    <property type="component" value="Unassembled WGS sequence"/>
</dbReference>
<organism evidence="9 10">
    <name type="scientific">Streptomyces orinoci</name>
    <name type="common">Streptoverticillium orinoci</name>
    <dbReference type="NCBI Taxonomy" id="67339"/>
    <lineage>
        <taxon>Bacteria</taxon>
        <taxon>Bacillati</taxon>
        <taxon>Actinomycetota</taxon>
        <taxon>Actinomycetes</taxon>
        <taxon>Kitasatosporales</taxon>
        <taxon>Streptomycetaceae</taxon>
        <taxon>Streptomyces</taxon>
    </lineage>
</organism>
<dbReference type="Gene3D" id="3.40.50.150">
    <property type="entry name" value="Vaccinia Virus protein VP39"/>
    <property type="match status" value="1"/>
</dbReference>
<feature type="binding site" evidence="6">
    <location>
        <position position="341"/>
    </location>
    <ligand>
        <name>S-adenosyl-L-methionine</name>
        <dbReference type="ChEBI" id="CHEBI:59789"/>
    </ligand>
</feature>
<dbReference type="InterPro" id="IPR023267">
    <property type="entry name" value="RCMT"/>
</dbReference>
<keyword evidence="4 6" id="KW-0949">S-adenosyl-L-methionine</keyword>
<feature type="binding site" evidence="6">
    <location>
        <begin position="290"/>
        <end position="296"/>
    </location>
    <ligand>
        <name>S-adenosyl-L-methionine</name>
        <dbReference type="ChEBI" id="CHEBI:59789"/>
    </ligand>
</feature>
<evidence type="ECO:0000256" key="5">
    <source>
        <dbReference type="ARBA" id="ARBA00022884"/>
    </source>
</evidence>
<dbReference type="SUPFAM" id="SSF48013">
    <property type="entry name" value="NusB-like"/>
    <property type="match status" value="1"/>
</dbReference>
<keyword evidence="10" id="KW-1185">Reference proteome</keyword>
<feature type="compositionally biased region" description="Basic residues" evidence="7">
    <location>
        <begin position="13"/>
        <end position="22"/>
    </location>
</feature>
<evidence type="ECO:0000259" key="8">
    <source>
        <dbReference type="PROSITE" id="PS51686"/>
    </source>
</evidence>
<dbReference type="PANTHER" id="PTHR22807">
    <property type="entry name" value="NOP2 YEAST -RELATED NOL1/NOP2/FMU SUN DOMAIN-CONTAINING"/>
    <property type="match status" value="1"/>
</dbReference>
<comment type="caution">
    <text evidence="9">The sequence shown here is derived from an EMBL/GenBank/DDBJ whole genome shotgun (WGS) entry which is preliminary data.</text>
</comment>
<dbReference type="InterPro" id="IPR001678">
    <property type="entry name" value="MeTrfase_RsmB-F_NOP2_dom"/>
</dbReference>
<dbReference type="Gene3D" id="1.10.940.10">
    <property type="entry name" value="NusB-like"/>
    <property type="match status" value="1"/>
</dbReference>
<dbReference type="PROSITE" id="PS01153">
    <property type="entry name" value="NOL1_NOP2_SUN"/>
    <property type="match status" value="1"/>
</dbReference>
<dbReference type="InterPro" id="IPR006027">
    <property type="entry name" value="NusB_RsmB_TIM44"/>
</dbReference>
<keyword evidence="5 6" id="KW-0694">RNA-binding</keyword>
<feature type="active site" description="Nucleophile" evidence="6">
    <location>
        <position position="411"/>
    </location>
</feature>
<evidence type="ECO:0000256" key="7">
    <source>
        <dbReference type="SAM" id="MobiDB-lite"/>
    </source>
</evidence>
<feature type="region of interest" description="Disordered" evidence="7">
    <location>
        <begin position="1"/>
        <end position="25"/>
    </location>
</feature>
<dbReference type="EMBL" id="JBFAUK010000030">
    <property type="protein sequence ID" value="MEV5510270.1"/>
    <property type="molecule type" value="Genomic_DNA"/>
</dbReference>
<comment type="similarity">
    <text evidence="1 6">Belongs to the class I-like SAM-binding methyltransferase superfamily. RsmB/NOP family.</text>
</comment>
<evidence type="ECO:0000256" key="3">
    <source>
        <dbReference type="ARBA" id="ARBA00022679"/>
    </source>
</evidence>
<dbReference type="PROSITE" id="PS51686">
    <property type="entry name" value="SAM_MT_RSMB_NOP"/>
    <property type="match status" value="1"/>
</dbReference>
<dbReference type="InterPro" id="IPR049560">
    <property type="entry name" value="MeTrfase_RsmB-F_NOP2_cat"/>
</dbReference>
<dbReference type="Pfam" id="PF01029">
    <property type="entry name" value="NusB"/>
    <property type="match status" value="1"/>
</dbReference>
<proteinExistence type="inferred from homology"/>
<dbReference type="PRINTS" id="PR02008">
    <property type="entry name" value="RCMTFAMILY"/>
</dbReference>
<feature type="domain" description="SAM-dependent MTase RsmB/NOP-type" evidence="8">
    <location>
        <begin position="188"/>
        <end position="474"/>
    </location>
</feature>
<evidence type="ECO:0000313" key="9">
    <source>
        <dbReference type="EMBL" id="MEV5510270.1"/>
    </source>
</evidence>
<keyword evidence="3 6" id="KW-0808">Transferase</keyword>
<gene>
    <name evidence="9" type="ORF">AB0L16_28235</name>
</gene>
<dbReference type="InterPro" id="IPR018314">
    <property type="entry name" value="RsmB/NOL1/NOP2-like_CS"/>
</dbReference>
<evidence type="ECO:0000256" key="4">
    <source>
        <dbReference type="ARBA" id="ARBA00022691"/>
    </source>
</evidence>
<sequence length="475" mass="51108">MNHGNGPAPTGKRPPRPHRRPKKDPVRILAFEALRAVDERDAYANLVLPPLLRKAREKEGFDARDAALATELVYGTLRHQGTYDAIIAQCVDRPLREVDPPVLDVLSLGAHQLLGTRIPSHAAVSASVELARVVLGDGRAKFVNAVLRRIAAHDLDGWLEKVAPPYAEDPEEHLAVVHSHPRWIVSALWDALGGGREGIEDLLAADNERPEVTLVARPGRATVEELSDERTRPGRWSPYALRMAEGGEPGALEAVREGRAGVQDEGSQLVALALANAPLDGPDHRWLDGCAGPGGKAALLGALAAGRGAALLASEKQPHRARLVARALAGNPGPYQVIAADGTRPPWRAGSFDRALVDVPCTGLGALRRRPEARWRRRPEDVAGFAPLQRELLRQALRAVRVGGVVGYATCSPHPAETRAVVEDVLKQPGTAAEWIDARPLMPGVPSLGDGPDVQLWPHLHGTDAMYLALLRRTG</sequence>
<evidence type="ECO:0000256" key="1">
    <source>
        <dbReference type="ARBA" id="ARBA00007494"/>
    </source>
</evidence>
<name>A0ABV3K5E6_STRON</name>
<dbReference type="InterPro" id="IPR029063">
    <property type="entry name" value="SAM-dependent_MTases_sf"/>
</dbReference>
<dbReference type="InterPro" id="IPR035926">
    <property type="entry name" value="NusB-like_sf"/>
</dbReference>
<dbReference type="Pfam" id="PF01189">
    <property type="entry name" value="Methyltr_RsmB-F"/>
    <property type="match status" value="1"/>
</dbReference>
<feature type="binding site" evidence="6">
    <location>
        <position position="358"/>
    </location>
    <ligand>
        <name>S-adenosyl-L-methionine</name>
        <dbReference type="ChEBI" id="CHEBI:59789"/>
    </ligand>
</feature>
<evidence type="ECO:0000313" key="10">
    <source>
        <dbReference type="Proteomes" id="UP001552594"/>
    </source>
</evidence>
<dbReference type="SUPFAM" id="SSF53335">
    <property type="entry name" value="S-adenosyl-L-methionine-dependent methyltransferases"/>
    <property type="match status" value="1"/>
</dbReference>
<evidence type="ECO:0000256" key="6">
    <source>
        <dbReference type="PROSITE-ProRule" id="PRU01023"/>
    </source>
</evidence>